<evidence type="ECO:0000256" key="1">
    <source>
        <dbReference type="ARBA" id="ARBA00008857"/>
    </source>
</evidence>
<accession>A0A497WQ99</accession>
<dbReference type="Proteomes" id="UP000269157">
    <property type="component" value="Unassembled WGS sequence"/>
</dbReference>
<sequence length="521" mass="59121">MSRSYKGVTLKKHRVYSVQQLIAAYSVTANTVSNWVGEGLRTSDHQRPYLFRGEAVQEFHREKRKRVQSNFRPGEFQCRICQTAVFPRTETVVDCVAKNGKHMYSAECPKCLSKLKKISAETDRDLVEDCRNPNTPTDCLHEGNTLVRGGIWMSEEKDVPVFHAKNDRIIHQWQTYAGSYSEKTIDKHLAAIRFFEDYLEGKPFAKLMINDFSAVRDELKRRAAVKATDSMSASTIKHTVSHLGTFFDWLLKQDGYRRLPRDFAGYLKLPKAVVARSAQVKQRKFPSLLEAEKLLNAMPSKSLVDLRARALFALAFLGALRADTLVSLQIKHFDIQRRRILQDARVVRAKAGKSLAIIWFQIPKVFEDVVVGWVDVLQGLGFSEDDALFPDSKYLKHRIDVNDGKAATVPVMSTTQAVTEAFAIACHNSDTKYTPHAAKHTIGAERDIRSLTHEERKAWSLNMGHESERTTERHYGTMSDGRRFEVLESIGIKKTIDPRNLSESEKAKIFDGILEAMGDNA</sequence>
<keyword evidence="4" id="KW-0233">DNA recombination</keyword>
<organism evidence="8 9">
    <name type="scientific">Litoreibacter meonggei</name>
    <dbReference type="NCBI Taxonomy" id="1049199"/>
    <lineage>
        <taxon>Bacteria</taxon>
        <taxon>Pseudomonadati</taxon>
        <taxon>Pseudomonadota</taxon>
        <taxon>Alphaproteobacteria</taxon>
        <taxon>Rhodobacterales</taxon>
        <taxon>Roseobacteraceae</taxon>
        <taxon>Litoreibacter</taxon>
    </lineage>
</organism>
<reference evidence="8 9" key="1">
    <citation type="submission" date="2018-10" db="EMBL/GenBank/DDBJ databases">
        <title>Genomic Encyclopedia of Archaeal and Bacterial Type Strains, Phase II (KMG-II): from individual species to whole genera.</title>
        <authorList>
            <person name="Goeker M."/>
        </authorList>
    </citation>
    <scope>NUCLEOTIDE SEQUENCE [LARGE SCALE GENOMIC DNA]</scope>
    <source>
        <strain evidence="8 9">DSM 29466</strain>
    </source>
</reference>
<feature type="domain" description="Core-binding (CB)" evidence="7">
    <location>
        <begin position="164"/>
        <end position="251"/>
    </location>
</feature>
<dbReference type="Gene3D" id="1.10.150.130">
    <property type="match status" value="1"/>
</dbReference>
<evidence type="ECO:0000256" key="4">
    <source>
        <dbReference type="ARBA" id="ARBA00023172"/>
    </source>
</evidence>
<evidence type="ECO:0000256" key="5">
    <source>
        <dbReference type="PROSITE-ProRule" id="PRU01248"/>
    </source>
</evidence>
<keyword evidence="3 5" id="KW-0238">DNA-binding</keyword>
<evidence type="ECO:0000313" key="8">
    <source>
        <dbReference type="EMBL" id="RLJ51534.1"/>
    </source>
</evidence>
<dbReference type="InterPro" id="IPR044068">
    <property type="entry name" value="CB"/>
</dbReference>
<dbReference type="SUPFAM" id="SSF56349">
    <property type="entry name" value="DNA breaking-rejoining enzymes"/>
    <property type="match status" value="1"/>
</dbReference>
<dbReference type="AlphaFoldDB" id="A0A497WQ99"/>
<evidence type="ECO:0008006" key="10">
    <source>
        <dbReference type="Google" id="ProtNLM"/>
    </source>
</evidence>
<evidence type="ECO:0000313" key="9">
    <source>
        <dbReference type="Proteomes" id="UP000269157"/>
    </source>
</evidence>
<keyword evidence="2" id="KW-0229">DNA integration</keyword>
<dbReference type="GO" id="GO:0006310">
    <property type="term" value="P:DNA recombination"/>
    <property type="evidence" value="ECO:0007669"/>
    <property type="project" value="UniProtKB-KW"/>
</dbReference>
<gene>
    <name evidence="8" type="ORF">BCF46_1747</name>
</gene>
<dbReference type="PANTHER" id="PTHR30349">
    <property type="entry name" value="PHAGE INTEGRASE-RELATED"/>
    <property type="match status" value="1"/>
</dbReference>
<dbReference type="CDD" id="cd00397">
    <property type="entry name" value="DNA_BRE_C"/>
    <property type="match status" value="1"/>
</dbReference>
<dbReference type="Gene3D" id="1.10.443.10">
    <property type="entry name" value="Intergrase catalytic core"/>
    <property type="match status" value="1"/>
</dbReference>
<proteinExistence type="inferred from homology"/>
<dbReference type="InterPro" id="IPR011010">
    <property type="entry name" value="DNA_brk_join_enz"/>
</dbReference>
<dbReference type="InterPro" id="IPR010998">
    <property type="entry name" value="Integrase_recombinase_N"/>
</dbReference>
<comment type="caution">
    <text evidence="8">The sequence shown here is derived from an EMBL/GenBank/DDBJ whole genome shotgun (WGS) entry which is preliminary data.</text>
</comment>
<evidence type="ECO:0000259" key="6">
    <source>
        <dbReference type="PROSITE" id="PS51898"/>
    </source>
</evidence>
<dbReference type="PROSITE" id="PS51898">
    <property type="entry name" value="TYR_RECOMBINASE"/>
    <property type="match status" value="1"/>
</dbReference>
<dbReference type="InterPro" id="IPR002104">
    <property type="entry name" value="Integrase_catalytic"/>
</dbReference>
<evidence type="ECO:0000256" key="2">
    <source>
        <dbReference type="ARBA" id="ARBA00022908"/>
    </source>
</evidence>
<dbReference type="PANTHER" id="PTHR30349:SF41">
    <property type="entry name" value="INTEGRASE_RECOMBINASE PROTEIN MJ0367-RELATED"/>
    <property type="match status" value="1"/>
</dbReference>
<feature type="domain" description="Tyr recombinase" evidence="6">
    <location>
        <begin position="281"/>
        <end position="488"/>
    </location>
</feature>
<evidence type="ECO:0000256" key="3">
    <source>
        <dbReference type="ARBA" id="ARBA00023125"/>
    </source>
</evidence>
<dbReference type="GO" id="GO:0003677">
    <property type="term" value="F:DNA binding"/>
    <property type="evidence" value="ECO:0007669"/>
    <property type="project" value="UniProtKB-UniRule"/>
</dbReference>
<dbReference type="InterPro" id="IPR050090">
    <property type="entry name" value="Tyrosine_recombinase_XerCD"/>
</dbReference>
<dbReference type="InterPro" id="IPR013762">
    <property type="entry name" value="Integrase-like_cat_sf"/>
</dbReference>
<name>A0A497WQ99_9RHOB</name>
<keyword evidence="9" id="KW-1185">Reference proteome</keyword>
<protein>
    <recommendedName>
        <fullName evidence="10">Site-specific recombinase XerD</fullName>
    </recommendedName>
</protein>
<dbReference type="PROSITE" id="PS51900">
    <property type="entry name" value="CB"/>
    <property type="match status" value="1"/>
</dbReference>
<comment type="similarity">
    <text evidence="1">Belongs to the 'phage' integrase family.</text>
</comment>
<dbReference type="EMBL" id="RCCE01000003">
    <property type="protein sequence ID" value="RLJ51534.1"/>
    <property type="molecule type" value="Genomic_DNA"/>
</dbReference>
<dbReference type="GO" id="GO:0015074">
    <property type="term" value="P:DNA integration"/>
    <property type="evidence" value="ECO:0007669"/>
    <property type="project" value="UniProtKB-KW"/>
</dbReference>
<evidence type="ECO:0000259" key="7">
    <source>
        <dbReference type="PROSITE" id="PS51900"/>
    </source>
</evidence>